<dbReference type="SUPFAM" id="SSF47413">
    <property type="entry name" value="lambda repressor-like DNA-binding domains"/>
    <property type="match status" value="1"/>
</dbReference>
<dbReference type="Proteomes" id="UP000015500">
    <property type="component" value="Chromosome"/>
</dbReference>
<dbReference type="GO" id="GO:0003700">
    <property type="term" value="F:DNA-binding transcription factor activity"/>
    <property type="evidence" value="ECO:0007669"/>
    <property type="project" value="TreeGrafter"/>
</dbReference>
<dbReference type="Pfam" id="PF00532">
    <property type="entry name" value="Peripla_BP_1"/>
    <property type="match status" value="1"/>
</dbReference>
<evidence type="ECO:0000313" key="6">
    <source>
        <dbReference type="EMBL" id="AGT33638.1"/>
    </source>
</evidence>
<dbReference type="PRINTS" id="PR00036">
    <property type="entry name" value="HTHLACI"/>
</dbReference>
<dbReference type="PANTHER" id="PTHR30146">
    <property type="entry name" value="LACI-RELATED TRANSCRIPTIONAL REPRESSOR"/>
    <property type="match status" value="1"/>
</dbReference>
<dbReference type="Gene3D" id="3.40.50.2300">
    <property type="match status" value="2"/>
</dbReference>
<dbReference type="PANTHER" id="PTHR30146:SF109">
    <property type="entry name" value="HTH-TYPE TRANSCRIPTIONAL REGULATOR GALS"/>
    <property type="match status" value="1"/>
</dbReference>
<dbReference type="RefSeq" id="WP_020961425.1">
    <property type="nucleotide sequence ID" value="NC_022080.4"/>
</dbReference>
<dbReference type="AlphaFoldDB" id="S5ZSY5"/>
<dbReference type="OrthoDB" id="9796186at2"/>
<evidence type="ECO:0000259" key="5">
    <source>
        <dbReference type="PROSITE" id="PS50943"/>
    </source>
</evidence>
<dbReference type="Pfam" id="PF00356">
    <property type="entry name" value="LacI"/>
    <property type="match status" value="1"/>
</dbReference>
<evidence type="ECO:0000256" key="3">
    <source>
        <dbReference type="ARBA" id="ARBA00023163"/>
    </source>
</evidence>
<dbReference type="STRING" id="1921421.M493_17145"/>
<proteinExistence type="predicted"/>
<keyword evidence="3" id="KW-0804">Transcription</keyword>
<accession>S5ZSY5</accession>
<evidence type="ECO:0000313" key="7">
    <source>
        <dbReference type="Proteomes" id="UP000015500"/>
    </source>
</evidence>
<dbReference type="Gene3D" id="1.10.260.40">
    <property type="entry name" value="lambda repressor-like DNA-binding domains"/>
    <property type="match status" value="1"/>
</dbReference>
<protein>
    <submittedName>
        <fullName evidence="6">Uncharacterized protein</fullName>
    </submittedName>
</protein>
<organism evidence="6 7">
    <name type="scientific">Geobacillus genomosp. 3</name>
    <dbReference type="NCBI Taxonomy" id="1921421"/>
    <lineage>
        <taxon>Bacteria</taxon>
        <taxon>Bacillati</taxon>
        <taxon>Bacillota</taxon>
        <taxon>Bacilli</taxon>
        <taxon>Bacillales</taxon>
        <taxon>Anoxybacillaceae</taxon>
        <taxon>Geobacillus</taxon>
    </lineage>
</organism>
<dbReference type="CDD" id="cd01392">
    <property type="entry name" value="HTH_LacI"/>
    <property type="match status" value="1"/>
</dbReference>
<feature type="domain" description="HTH cro/C1-type" evidence="5">
    <location>
        <begin position="2"/>
        <end position="47"/>
    </location>
</feature>
<dbReference type="SUPFAM" id="SSF53822">
    <property type="entry name" value="Periplasmic binding protein-like I"/>
    <property type="match status" value="1"/>
</dbReference>
<dbReference type="PROSITE" id="PS00356">
    <property type="entry name" value="HTH_LACI_1"/>
    <property type="match status" value="1"/>
</dbReference>
<dbReference type="PATRIC" id="fig|1345697.3.peg.3387"/>
<dbReference type="KEGG" id="gjf:M493_17145"/>
<keyword evidence="7" id="KW-1185">Reference proteome</keyword>
<dbReference type="SMART" id="SM00354">
    <property type="entry name" value="HTH_LACI"/>
    <property type="match status" value="1"/>
</dbReference>
<dbReference type="PROSITE" id="PS50943">
    <property type="entry name" value="HTH_CROC1"/>
    <property type="match status" value="1"/>
</dbReference>
<dbReference type="InterPro" id="IPR028082">
    <property type="entry name" value="Peripla_BP_I"/>
</dbReference>
<evidence type="ECO:0000256" key="1">
    <source>
        <dbReference type="ARBA" id="ARBA00023015"/>
    </source>
</evidence>
<dbReference type="InterPro" id="IPR010982">
    <property type="entry name" value="Lambda_DNA-bd_dom_sf"/>
</dbReference>
<dbReference type="CDD" id="cd06267">
    <property type="entry name" value="PBP1_LacI_sugar_binding-like"/>
    <property type="match status" value="1"/>
</dbReference>
<dbReference type="GO" id="GO:0000976">
    <property type="term" value="F:transcription cis-regulatory region binding"/>
    <property type="evidence" value="ECO:0007669"/>
    <property type="project" value="TreeGrafter"/>
</dbReference>
<dbReference type="PROSITE" id="PS50932">
    <property type="entry name" value="HTH_LACI_2"/>
    <property type="match status" value="1"/>
</dbReference>
<evidence type="ECO:0000256" key="2">
    <source>
        <dbReference type="ARBA" id="ARBA00023125"/>
    </source>
</evidence>
<dbReference type="HOGENOM" id="CLU_037628_6_0_9"/>
<evidence type="ECO:0000259" key="4">
    <source>
        <dbReference type="PROSITE" id="PS50932"/>
    </source>
</evidence>
<dbReference type="InterPro" id="IPR001761">
    <property type="entry name" value="Peripla_BP/Lac1_sug-bd_dom"/>
</dbReference>
<gene>
    <name evidence="6" type="ORF">M493_17145</name>
</gene>
<dbReference type="EMBL" id="CP006254">
    <property type="protein sequence ID" value="AGT33638.1"/>
    <property type="molecule type" value="Genomic_DNA"/>
</dbReference>
<dbReference type="InterPro" id="IPR000843">
    <property type="entry name" value="HTH_LacI"/>
</dbReference>
<feature type="domain" description="HTH lacI-type" evidence="4">
    <location>
        <begin position="3"/>
        <end position="57"/>
    </location>
</feature>
<name>S5ZSY5_GEOG3</name>
<keyword evidence="1" id="KW-0805">Transcription regulation</keyword>
<dbReference type="InterPro" id="IPR001387">
    <property type="entry name" value="Cro/C1-type_HTH"/>
</dbReference>
<keyword evidence="2" id="KW-0238">DNA-binding</keyword>
<sequence>MKITMKDIAKEAGVSVATVSHVINGTKRISEEKEKRIWETIKKYNYVPDARAKQLRLQKTKTAALVVSSLPDSYVTGFVNAVGMRARELGYHLLFVNTNENLEHEKETIHLLSSHMVDGIILSPSQSDISYLQTYIDQHLPIVLVNRYDPKITNIPRVVADDFQAGYDATIHLLQHGHKHIGVIYGVPNVSTTNQRIEGYKTALQEHGVPFNEHYLEMGYATVEGGYNAVKTLLNRHQEITALFVLNDAMTIGALKGIHSLLLKCPDDIALIGFGDFEAASVTDPPITNIYLPPDTIGRTAFDILINRINNPNYCKSVSLPTSLIIRKSCGC</sequence>
<reference evidence="6 7" key="1">
    <citation type="journal article" date="2014" name="Genome Announc.">
        <title>Complete Genome Sequence of the Thermophilic Polychlorinated Biphenyl Degrader Geobacillus sp. Strain JF8 (NBRC 109937).</title>
        <authorList>
            <person name="Shintani M."/>
            <person name="Ohtsubo Y."/>
            <person name="Fukuda K."/>
            <person name="Hosoyama A."/>
            <person name="Ohji S."/>
            <person name="Yamazoe A."/>
            <person name="Fujita N."/>
            <person name="Nagata Y."/>
            <person name="Tsuda M."/>
            <person name="Hatta T."/>
            <person name="Kimbara K."/>
        </authorList>
    </citation>
    <scope>NUCLEOTIDE SEQUENCE [LARGE SCALE GENOMIC DNA]</scope>
    <source>
        <strain evidence="6 7">JF8</strain>
    </source>
</reference>